<dbReference type="InterPro" id="IPR000210">
    <property type="entry name" value="BTB/POZ_dom"/>
</dbReference>
<proteinExistence type="predicted"/>
<name>A0A4Y9Z2U9_9AGAM</name>
<gene>
    <name evidence="2" type="ORF">EVG20_g3346</name>
</gene>
<evidence type="ECO:0000313" key="2">
    <source>
        <dbReference type="EMBL" id="TFY68945.1"/>
    </source>
</evidence>
<protein>
    <recommendedName>
        <fullName evidence="1">BTB domain-containing protein</fullName>
    </recommendedName>
</protein>
<dbReference type="PROSITE" id="PS50097">
    <property type="entry name" value="BTB"/>
    <property type="match status" value="1"/>
</dbReference>
<evidence type="ECO:0000313" key="3">
    <source>
        <dbReference type="Proteomes" id="UP000298327"/>
    </source>
</evidence>
<dbReference type="AlphaFoldDB" id="A0A4Y9Z2U9"/>
<reference evidence="2 3" key="1">
    <citation type="submission" date="2019-02" db="EMBL/GenBank/DDBJ databases">
        <title>Genome sequencing of the rare red list fungi Dentipellis fragilis.</title>
        <authorList>
            <person name="Buettner E."/>
            <person name="Kellner H."/>
        </authorList>
    </citation>
    <scope>NUCLEOTIDE SEQUENCE [LARGE SCALE GENOMIC DNA]</scope>
    <source>
        <strain evidence="2 3">DSM 105465</strain>
    </source>
</reference>
<accession>A0A4Y9Z2U9</accession>
<organism evidence="2 3">
    <name type="scientific">Dentipellis fragilis</name>
    <dbReference type="NCBI Taxonomy" id="205917"/>
    <lineage>
        <taxon>Eukaryota</taxon>
        <taxon>Fungi</taxon>
        <taxon>Dikarya</taxon>
        <taxon>Basidiomycota</taxon>
        <taxon>Agaricomycotina</taxon>
        <taxon>Agaricomycetes</taxon>
        <taxon>Russulales</taxon>
        <taxon>Hericiaceae</taxon>
        <taxon>Dentipellis</taxon>
    </lineage>
</organism>
<dbReference type="InterPro" id="IPR011333">
    <property type="entry name" value="SKP1/BTB/POZ_sf"/>
</dbReference>
<comment type="caution">
    <text evidence="2">The sequence shown here is derived from an EMBL/GenBank/DDBJ whole genome shotgun (WGS) entry which is preliminary data.</text>
</comment>
<keyword evidence="3" id="KW-1185">Reference proteome</keyword>
<dbReference type="Gene3D" id="3.30.710.10">
    <property type="entry name" value="Potassium Channel Kv1.1, Chain A"/>
    <property type="match status" value="1"/>
</dbReference>
<dbReference type="Proteomes" id="UP000298327">
    <property type="component" value="Unassembled WGS sequence"/>
</dbReference>
<dbReference type="OrthoDB" id="3027208at2759"/>
<evidence type="ECO:0000259" key="1">
    <source>
        <dbReference type="PROSITE" id="PS50097"/>
    </source>
</evidence>
<dbReference type="EMBL" id="SEOQ01000149">
    <property type="protein sequence ID" value="TFY68945.1"/>
    <property type="molecule type" value="Genomic_DNA"/>
</dbReference>
<sequence>MYHRRPQSPSDLKKQRLQEEYDEVEEEGALGHFMVFGQRHEHLWFGDGTIVLRADDTRYRVHADILETCSSEFKRMLETETKDEGSLVVGVPLLVLDDEPIYVECMLNFFYKISEVEEYETGASPSYLYLKAWLHMGQKYAIKTLWMAAVDHIVRVYPPGLSDFEMRYEYTCTEEGEEYGLDALDAYLVADLALSYDLHSVLPIALFCICDEPPDELFKVRTIVKDSVLGQEMYDKTEAEIMKRCYIGRGRLRALQHMELMTTLYAPVSDACTQKEKCKEITKSLYEETQEKNWFSDADRGHMWMRNSISASVCPNCRDFYEQQDKESRAKHWSKLGTMFTP</sequence>
<feature type="domain" description="BTB" evidence="1">
    <location>
        <begin position="46"/>
        <end position="111"/>
    </location>
</feature>
<dbReference type="SUPFAM" id="SSF54695">
    <property type="entry name" value="POZ domain"/>
    <property type="match status" value="1"/>
</dbReference>